<dbReference type="PANTHER" id="PTHR24121:SF22">
    <property type="entry name" value="PROTEIN ACCELERATED CELL DEATH 6-LIKE"/>
    <property type="match status" value="1"/>
</dbReference>
<keyword evidence="1" id="KW-0040">ANK repeat</keyword>
<keyword evidence="2" id="KW-1133">Transmembrane helix</keyword>
<evidence type="ECO:0000313" key="5">
    <source>
        <dbReference type="Proteomes" id="UP000239757"/>
    </source>
</evidence>
<evidence type="ECO:0000313" key="4">
    <source>
        <dbReference type="EMBL" id="PPS19262.1"/>
    </source>
</evidence>
<feature type="repeat" description="ANK" evidence="1">
    <location>
        <begin position="83"/>
        <end position="115"/>
    </location>
</feature>
<sequence length="341" mass="37684">MDPKLHRAIIKGDVASMRDLASSDSRFVLLQVTPQGDNIVHVAAKHDVKQIADALVQFPQSNFCIKRTQKATLHCTLQQGWGNHDTALHDAVRNGHEEIVNLLITRDPKLALLTNNVGESPLFIAADKRHDRIAKPILNVAPDYSIEDRNKMNQDNEGNTALHLAVLRGHHGKIFKSTIEDVRVDKAIANSAGHTVIGILLMQEQNIIFKWCITTFVAIYEGLETGFIMPGGYVGYGPNAGMLILSHKFAFGVSAIANVLAFSFSNVSMSLHFYISLKQKLDVLAFYTNYTTLLTSLAIIPMAVAFASGSYISLSFTPAFAKTVLSFGCSAYAFLYYLWFY</sequence>
<evidence type="ECO:0000259" key="3">
    <source>
        <dbReference type="Pfam" id="PF13962"/>
    </source>
</evidence>
<protein>
    <recommendedName>
        <fullName evidence="3">PGG domain-containing protein</fullName>
    </recommendedName>
</protein>
<dbReference type="SMART" id="SM00248">
    <property type="entry name" value="ANK"/>
    <property type="match status" value="4"/>
</dbReference>
<feature type="transmembrane region" description="Helical" evidence="2">
    <location>
        <begin position="249"/>
        <end position="275"/>
    </location>
</feature>
<dbReference type="OrthoDB" id="20872at2759"/>
<dbReference type="InterPro" id="IPR036770">
    <property type="entry name" value="Ankyrin_rpt-contain_sf"/>
</dbReference>
<dbReference type="Pfam" id="PF12796">
    <property type="entry name" value="Ank_2"/>
    <property type="match status" value="1"/>
</dbReference>
<accession>A0A2P5YUK9</accession>
<dbReference type="PROSITE" id="PS50297">
    <property type="entry name" value="ANK_REP_REGION"/>
    <property type="match status" value="1"/>
</dbReference>
<evidence type="ECO:0000256" key="2">
    <source>
        <dbReference type="SAM" id="Phobius"/>
    </source>
</evidence>
<dbReference type="PROSITE" id="PS50088">
    <property type="entry name" value="ANK_REPEAT"/>
    <property type="match status" value="1"/>
</dbReference>
<evidence type="ECO:0000256" key="1">
    <source>
        <dbReference type="PROSITE-ProRule" id="PRU00023"/>
    </source>
</evidence>
<keyword evidence="2" id="KW-0472">Membrane</keyword>
<dbReference type="InterPro" id="IPR002110">
    <property type="entry name" value="Ankyrin_rpt"/>
</dbReference>
<feature type="transmembrane region" description="Helical" evidence="2">
    <location>
        <begin position="319"/>
        <end position="339"/>
    </location>
</feature>
<feature type="domain" description="PGG" evidence="3">
    <location>
        <begin position="225"/>
        <end position="312"/>
    </location>
</feature>
<feature type="transmembrane region" description="Helical" evidence="2">
    <location>
        <begin position="287"/>
        <end position="307"/>
    </location>
</feature>
<dbReference type="SUPFAM" id="SSF48403">
    <property type="entry name" value="Ankyrin repeat"/>
    <property type="match status" value="1"/>
</dbReference>
<dbReference type="Pfam" id="PF13962">
    <property type="entry name" value="PGG"/>
    <property type="match status" value="1"/>
</dbReference>
<dbReference type="InterPro" id="IPR026961">
    <property type="entry name" value="PGG_dom"/>
</dbReference>
<gene>
    <name evidence="4" type="ORF">GOBAR_AA01325</name>
</gene>
<dbReference type="Gene3D" id="1.25.40.20">
    <property type="entry name" value="Ankyrin repeat-containing domain"/>
    <property type="match status" value="1"/>
</dbReference>
<dbReference type="AlphaFoldDB" id="A0A2P5YUK9"/>
<name>A0A2P5YUK9_GOSBA</name>
<reference evidence="4 5" key="1">
    <citation type="submission" date="2015-01" db="EMBL/GenBank/DDBJ databases">
        <title>Genome of allotetraploid Gossypium barbadense reveals genomic plasticity and fiber elongation in cotton evolution.</title>
        <authorList>
            <person name="Chen X."/>
            <person name="Liu X."/>
            <person name="Zhao B."/>
            <person name="Zheng H."/>
            <person name="Hu Y."/>
            <person name="Lu G."/>
            <person name="Yang C."/>
            <person name="Chen J."/>
            <person name="Shan C."/>
            <person name="Zhang L."/>
            <person name="Zhou Y."/>
            <person name="Wang L."/>
            <person name="Guo W."/>
            <person name="Bai Y."/>
            <person name="Ruan J."/>
            <person name="Shangguan X."/>
            <person name="Mao Y."/>
            <person name="Jiang J."/>
            <person name="Zhu Y."/>
            <person name="Lei J."/>
            <person name="Kang H."/>
            <person name="Chen S."/>
            <person name="He X."/>
            <person name="Wang R."/>
            <person name="Wang Y."/>
            <person name="Chen J."/>
            <person name="Wang L."/>
            <person name="Yu S."/>
            <person name="Wang B."/>
            <person name="Wei J."/>
            <person name="Song S."/>
            <person name="Lu X."/>
            <person name="Gao Z."/>
            <person name="Gu W."/>
            <person name="Deng X."/>
            <person name="Ma D."/>
            <person name="Wang S."/>
            <person name="Liang W."/>
            <person name="Fang L."/>
            <person name="Cai C."/>
            <person name="Zhu X."/>
            <person name="Zhou B."/>
            <person name="Zhang Y."/>
            <person name="Chen Z."/>
            <person name="Xu S."/>
            <person name="Zhu R."/>
            <person name="Wang S."/>
            <person name="Zhang T."/>
            <person name="Zhao G."/>
        </authorList>
    </citation>
    <scope>NUCLEOTIDE SEQUENCE [LARGE SCALE GENOMIC DNA]</scope>
    <source>
        <strain evidence="5">cv. Xinhai21</strain>
        <tissue evidence="4">Leaf</tissue>
    </source>
</reference>
<proteinExistence type="predicted"/>
<dbReference type="PANTHER" id="PTHR24121">
    <property type="entry name" value="NO MECHANORECEPTOR POTENTIAL C, ISOFORM D-RELATED"/>
    <property type="match status" value="1"/>
</dbReference>
<dbReference type="EMBL" id="KZ662779">
    <property type="protein sequence ID" value="PPS19262.1"/>
    <property type="molecule type" value="Genomic_DNA"/>
</dbReference>
<keyword evidence="2" id="KW-0812">Transmembrane</keyword>
<dbReference type="Proteomes" id="UP000239757">
    <property type="component" value="Unassembled WGS sequence"/>
</dbReference>
<organism evidence="4 5">
    <name type="scientific">Gossypium barbadense</name>
    <name type="common">Sea Island cotton</name>
    <name type="synonym">Hibiscus barbadensis</name>
    <dbReference type="NCBI Taxonomy" id="3634"/>
    <lineage>
        <taxon>Eukaryota</taxon>
        <taxon>Viridiplantae</taxon>
        <taxon>Streptophyta</taxon>
        <taxon>Embryophyta</taxon>
        <taxon>Tracheophyta</taxon>
        <taxon>Spermatophyta</taxon>
        <taxon>Magnoliopsida</taxon>
        <taxon>eudicotyledons</taxon>
        <taxon>Gunneridae</taxon>
        <taxon>Pentapetalae</taxon>
        <taxon>rosids</taxon>
        <taxon>malvids</taxon>
        <taxon>Malvales</taxon>
        <taxon>Malvaceae</taxon>
        <taxon>Malvoideae</taxon>
        <taxon>Gossypium</taxon>
    </lineage>
</organism>